<accession>A0A847U6P6</accession>
<proteinExistence type="predicted"/>
<evidence type="ECO:0000313" key="2">
    <source>
        <dbReference type="Proteomes" id="UP000608662"/>
    </source>
</evidence>
<name>A0A847U6P6_9EURY</name>
<evidence type="ECO:0000313" key="1">
    <source>
        <dbReference type="EMBL" id="NLV08669.1"/>
    </source>
</evidence>
<sequence length="135" mass="15359">MSHSVDRSELTDTERAALHRLQLGVEHVHRGYGSLLACHHSIGHGMDHFEAARELLSEAGHEAYAEALREDILPAGLVDDRWTYELVDAARTGFVDEVATLEAAIRADLADGERHVSERRLQRRWRRRAEGRDRE</sequence>
<reference evidence="1" key="1">
    <citation type="submission" date="2019-12" db="EMBL/GenBank/DDBJ databases">
        <title>Whole-genome sequence of Halomicrobium mukohataei pws1.</title>
        <authorList>
            <person name="Verma D.K."/>
            <person name="Gopal K."/>
            <person name="Prasad E.S."/>
        </authorList>
    </citation>
    <scope>NUCLEOTIDE SEQUENCE</scope>
    <source>
        <strain evidence="1">Pws1</strain>
    </source>
</reference>
<protein>
    <submittedName>
        <fullName evidence="1">Uncharacterized protein</fullName>
    </submittedName>
</protein>
<dbReference type="AlphaFoldDB" id="A0A847U6P6"/>
<organism evidence="1 2">
    <name type="scientific">Halomicrobium mukohataei</name>
    <dbReference type="NCBI Taxonomy" id="57705"/>
    <lineage>
        <taxon>Archaea</taxon>
        <taxon>Methanobacteriati</taxon>
        <taxon>Methanobacteriota</taxon>
        <taxon>Stenosarchaea group</taxon>
        <taxon>Halobacteria</taxon>
        <taxon>Halobacteriales</taxon>
        <taxon>Haloarculaceae</taxon>
        <taxon>Halomicrobium</taxon>
    </lineage>
</organism>
<dbReference type="RefSeq" id="WP_170092658.1">
    <property type="nucleotide sequence ID" value="NZ_WOYG01000001.1"/>
</dbReference>
<gene>
    <name evidence="1" type="ORF">GOC74_01785</name>
</gene>
<dbReference type="EMBL" id="WOYG01000001">
    <property type="protein sequence ID" value="NLV08669.1"/>
    <property type="molecule type" value="Genomic_DNA"/>
</dbReference>
<comment type="caution">
    <text evidence="1">The sequence shown here is derived from an EMBL/GenBank/DDBJ whole genome shotgun (WGS) entry which is preliminary data.</text>
</comment>
<dbReference type="Proteomes" id="UP000608662">
    <property type="component" value="Unassembled WGS sequence"/>
</dbReference>
<dbReference type="OrthoDB" id="186005at2157"/>